<evidence type="ECO:0000313" key="3">
    <source>
        <dbReference type="EMBL" id="QWB22330.1"/>
    </source>
</evidence>
<keyword evidence="4" id="KW-1185">Reference proteome</keyword>
<dbReference type="Proteomes" id="UP000679629">
    <property type="component" value="Chromosome"/>
</dbReference>
<keyword evidence="2" id="KW-0732">Signal</keyword>
<dbReference type="PROSITE" id="PS51257">
    <property type="entry name" value="PROKAR_LIPOPROTEIN"/>
    <property type="match status" value="1"/>
</dbReference>
<dbReference type="RefSeq" id="WP_215117824.1">
    <property type="nucleotide sequence ID" value="NZ_CP075896.1"/>
</dbReference>
<evidence type="ECO:0000313" key="4">
    <source>
        <dbReference type="Proteomes" id="UP000679629"/>
    </source>
</evidence>
<sequence>MRAARRRAALLAVPALCGLASCGIPATGVVEAGGPAGGVVPTLRVYFVADGRLSPVPRRVVAPIGAASAVEVLLQGPTAEEQASGLKSLLPLTGADRPTATPADPAPPPAAEATRTPTAEASLAPATEAPQAAEATDFAKVTTRGDRVSVELSLPSTGALPDLALTQLICTAGAAAEISTPGGDPVTVTVEGRDGRRVEGTAARCPTT</sequence>
<evidence type="ECO:0000256" key="1">
    <source>
        <dbReference type="SAM" id="MobiDB-lite"/>
    </source>
</evidence>
<feature type="region of interest" description="Disordered" evidence="1">
    <location>
        <begin position="91"/>
        <end position="115"/>
    </location>
</feature>
<gene>
    <name evidence="3" type="ORF">KJK29_06930</name>
</gene>
<evidence type="ECO:0000256" key="2">
    <source>
        <dbReference type="SAM" id="SignalP"/>
    </source>
</evidence>
<evidence type="ECO:0008006" key="5">
    <source>
        <dbReference type="Google" id="ProtNLM"/>
    </source>
</evidence>
<organism evidence="3 4">
    <name type="scientific">Streptomyces koelreuteriae</name>
    <dbReference type="NCBI Taxonomy" id="2838015"/>
    <lineage>
        <taxon>Bacteria</taxon>
        <taxon>Bacillati</taxon>
        <taxon>Actinomycetota</taxon>
        <taxon>Actinomycetes</taxon>
        <taxon>Kitasatosporales</taxon>
        <taxon>Streptomycetaceae</taxon>
        <taxon>Streptomyces</taxon>
    </lineage>
</organism>
<feature type="signal peptide" evidence="2">
    <location>
        <begin position="1"/>
        <end position="26"/>
    </location>
</feature>
<protein>
    <recommendedName>
        <fullName evidence="5">Sporulation and spore germination</fullName>
    </recommendedName>
</protein>
<feature type="chain" id="PRO_5045894951" description="Sporulation and spore germination" evidence="2">
    <location>
        <begin position="27"/>
        <end position="208"/>
    </location>
</feature>
<proteinExistence type="predicted"/>
<accession>A0ABX8FMF4</accession>
<reference evidence="4" key="1">
    <citation type="submission" date="2021-05" db="EMBL/GenBank/DDBJ databases">
        <title>Direct Submission.</title>
        <authorList>
            <person name="Li K."/>
            <person name="Gao J."/>
        </authorList>
    </citation>
    <scope>NUCLEOTIDE SEQUENCE [LARGE SCALE GENOMIC DNA]</scope>
    <source>
        <strain evidence="4">MG62</strain>
    </source>
</reference>
<dbReference type="EMBL" id="CP075896">
    <property type="protein sequence ID" value="QWB22330.1"/>
    <property type="molecule type" value="Genomic_DNA"/>
</dbReference>
<name>A0ABX8FMF4_9ACTN</name>